<name>A0A821UTX4_9NEOP</name>
<dbReference type="AlphaFoldDB" id="A0A821UTX4"/>
<gene>
    <name evidence="1" type="ORF">PMACD_LOCUS10787</name>
</gene>
<keyword evidence="2" id="KW-1185">Reference proteome</keyword>
<dbReference type="Proteomes" id="UP000663880">
    <property type="component" value="Unassembled WGS sequence"/>
</dbReference>
<sequence>MNNREGMMQCQFPPPKESWAKALIPQLPRHLRLTMLYGVHWRHPGPHRGVGHTLTWSPQRMSLRYWAKPPT</sequence>
<proteinExistence type="predicted"/>
<evidence type="ECO:0000313" key="2">
    <source>
        <dbReference type="Proteomes" id="UP000663880"/>
    </source>
</evidence>
<organism evidence="1 2">
    <name type="scientific">Pieris macdunnoughi</name>
    <dbReference type="NCBI Taxonomy" id="345717"/>
    <lineage>
        <taxon>Eukaryota</taxon>
        <taxon>Metazoa</taxon>
        <taxon>Ecdysozoa</taxon>
        <taxon>Arthropoda</taxon>
        <taxon>Hexapoda</taxon>
        <taxon>Insecta</taxon>
        <taxon>Pterygota</taxon>
        <taxon>Neoptera</taxon>
        <taxon>Endopterygota</taxon>
        <taxon>Lepidoptera</taxon>
        <taxon>Glossata</taxon>
        <taxon>Ditrysia</taxon>
        <taxon>Papilionoidea</taxon>
        <taxon>Pieridae</taxon>
        <taxon>Pierinae</taxon>
        <taxon>Pieris</taxon>
    </lineage>
</organism>
<dbReference type="EMBL" id="CAJOBZ010000033">
    <property type="protein sequence ID" value="CAF4894825.1"/>
    <property type="molecule type" value="Genomic_DNA"/>
</dbReference>
<protein>
    <submittedName>
        <fullName evidence="1">Uncharacterized protein</fullName>
    </submittedName>
</protein>
<reference evidence="1" key="1">
    <citation type="submission" date="2021-02" db="EMBL/GenBank/DDBJ databases">
        <authorList>
            <person name="Steward A R."/>
        </authorList>
    </citation>
    <scope>NUCLEOTIDE SEQUENCE</scope>
</reference>
<evidence type="ECO:0000313" key="1">
    <source>
        <dbReference type="EMBL" id="CAF4894825.1"/>
    </source>
</evidence>
<comment type="caution">
    <text evidence="1">The sequence shown here is derived from an EMBL/GenBank/DDBJ whole genome shotgun (WGS) entry which is preliminary data.</text>
</comment>
<accession>A0A821UTX4</accession>